<dbReference type="EC" id="3.5.1.2" evidence="3 6"/>
<evidence type="ECO:0000256" key="4">
    <source>
        <dbReference type="ARBA" id="ARBA00022801"/>
    </source>
</evidence>
<dbReference type="SUPFAM" id="SSF56601">
    <property type="entry name" value="beta-lactamase/transpeptidase-like"/>
    <property type="match status" value="1"/>
</dbReference>
<accession>A0A245ZKI6</accession>
<keyword evidence="6" id="KW-0007">Acetylation</keyword>
<dbReference type="InterPro" id="IPR012338">
    <property type="entry name" value="Beta-lactam/transpept-like"/>
</dbReference>
<dbReference type="InterPro" id="IPR015868">
    <property type="entry name" value="Glutaminase"/>
</dbReference>
<evidence type="ECO:0000313" key="7">
    <source>
        <dbReference type="EMBL" id="OWK30249.1"/>
    </source>
</evidence>
<dbReference type="GO" id="GO:0006543">
    <property type="term" value="P:L-glutamine catabolic process"/>
    <property type="evidence" value="ECO:0007669"/>
    <property type="project" value="TreeGrafter"/>
</dbReference>
<feature type="binding site" evidence="6">
    <location>
        <position position="196"/>
    </location>
    <ligand>
        <name>substrate</name>
    </ligand>
</feature>
<dbReference type="NCBIfam" id="TIGR03814">
    <property type="entry name" value="Gln_ase"/>
    <property type="match status" value="1"/>
</dbReference>
<dbReference type="PANTHER" id="PTHR12544">
    <property type="entry name" value="GLUTAMINASE"/>
    <property type="match status" value="1"/>
</dbReference>
<dbReference type="AlphaFoldDB" id="A0A245ZKI6"/>
<feature type="binding site" evidence="6">
    <location>
        <position position="248"/>
    </location>
    <ligand>
        <name>substrate</name>
    </ligand>
</feature>
<evidence type="ECO:0000313" key="8">
    <source>
        <dbReference type="Proteomes" id="UP000197290"/>
    </source>
</evidence>
<reference evidence="7 8" key="1">
    <citation type="submission" date="2017-03" db="EMBL/GenBank/DDBJ databases">
        <title>Genome sequence of Sphingomonas dokdonensis DSM 21029.</title>
        <authorList>
            <person name="Poehlein A."/>
            <person name="Wuebbeler J.H."/>
            <person name="Steinbuechel A."/>
            <person name="Daniel R."/>
        </authorList>
    </citation>
    <scope>NUCLEOTIDE SEQUENCE [LARGE SCALE GENOMIC DNA]</scope>
    <source>
        <strain evidence="7 8">DSM 21029</strain>
    </source>
</reference>
<evidence type="ECO:0000256" key="1">
    <source>
        <dbReference type="ARBA" id="ARBA00011076"/>
    </source>
</evidence>
<evidence type="ECO:0000256" key="2">
    <source>
        <dbReference type="ARBA" id="ARBA00011881"/>
    </source>
</evidence>
<comment type="subunit">
    <text evidence="2 6">Homotetramer.</text>
</comment>
<evidence type="ECO:0000256" key="5">
    <source>
        <dbReference type="ARBA" id="ARBA00049534"/>
    </source>
</evidence>
<feature type="binding site" evidence="6">
    <location>
        <position position="172"/>
    </location>
    <ligand>
        <name>substrate</name>
    </ligand>
</feature>
<comment type="caution">
    <text evidence="7">The sequence shown here is derived from an EMBL/GenBank/DDBJ whole genome shotgun (WGS) entry which is preliminary data.</text>
</comment>
<keyword evidence="4 6" id="KW-0378">Hydrolase</keyword>
<dbReference type="HAMAP" id="MF_00313">
    <property type="entry name" value="Glutaminase"/>
    <property type="match status" value="1"/>
</dbReference>
<protein>
    <recommendedName>
        <fullName evidence="3 6">Glutaminase</fullName>
        <ecNumber evidence="3 6">3.5.1.2</ecNumber>
    </recommendedName>
</protein>
<comment type="catalytic activity">
    <reaction evidence="5 6">
        <text>L-glutamine + H2O = L-glutamate + NH4(+)</text>
        <dbReference type="Rhea" id="RHEA:15889"/>
        <dbReference type="ChEBI" id="CHEBI:15377"/>
        <dbReference type="ChEBI" id="CHEBI:28938"/>
        <dbReference type="ChEBI" id="CHEBI:29985"/>
        <dbReference type="ChEBI" id="CHEBI:58359"/>
        <dbReference type="EC" id="3.5.1.2"/>
    </reaction>
</comment>
<dbReference type="Proteomes" id="UP000197290">
    <property type="component" value="Unassembled WGS sequence"/>
</dbReference>
<dbReference type="GO" id="GO:0004359">
    <property type="term" value="F:glutaminase activity"/>
    <property type="evidence" value="ECO:0007669"/>
    <property type="project" value="UniProtKB-UniRule"/>
</dbReference>
<feature type="binding site" evidence="6">
    <location>
        <position position="119"/>
    </location>
    <ligand>
        <name>substrate</name>
    </ligand>
</feature>
<dbReference type="OrthoDB" id="9788822at2"/>
<dbReference type="PANTHER" id="PTHR12544:SF29">
    <property type="entry name" value="GLUTAMINASE"/>
    <property type="match status" value="1"/>
</dbReference>
<feature type="binding site" evidence="6">
    <location>
        <position position="69"/>
    </location>
    <ligand>
        <name>substrate</name>
    </ligand>
</feature>
<comment type="similarity">
    <text evidence="1 6">Belongs to the glutaminase family.</text>
</comment>
<organism evidence="7 8">
    <name type="scientific">Sphingomonas dokdonensis</name>
    <dbReference type="NCBI Taxonomy" id="344880"/>
    <lineage>
        <taxon>Bacteria</taxon>
        <taxon>Pseudomonadati</taxon>
        <taxon>Pseudomonadota</taxon>
        <taxon>Alphaproteobacteria</taxon>
        <taxon>Sphingomonadales</taxon>
        <taxon>Sphingomonadaceae</taxon>
        <taxon>Sphingomonas</taxon>
    </lineage>
</organism>
<evidence type="ECO:0000256" key="3">
    <source>
        <dbReference type="ARBA" id="ARBA00012918"/>
    </source>
</evidence>
<evidence type="ECO:0000256" key="6">
    <source>
        <dbReference type="HAMAP-Rule" id="MF_00313"/>
    </source>
</evidence>
<dbReference type="Pfam" id="PF04960">
    <property type="entry name" value="Glutaminase"/>
    <property type="match status" value="1"/>
</dbReference>
<feature type="binding site" evidence="6">
    <location>
        <position position="266"/>
    </location>
    <ligand>
        <name>substrate</name>
    </ligand>
</feature>
<feature type="binding site" evidence="6">
    <location>
        <position position="165"/>
    </location>
    <ligand>
        <name>substrate</name>
    </ligand>
</feature>
<dbReference type="Gene3D" id="3.40.710.10">
    <property type="entry name" value="DD-peptidase/beta-lactamase superfamily"/>
    <property type="match status" value="1"/>
</dbReference>
<keyword evidence="8" id="KW-1185">Reference proteome</keyword>
<name>A0A245ZKI6_9SPHN</name>
<gene>
    <name evidence="6 7" type="primary">glsA</name>
    <name evidence="7" type="ORF">SPDO_19340</name>
</gene>
<dbReference type="GO" id="GO:0006537">
    <property type="term" value="P:glutamate biosynthetic process"/>
    <property type="evidence" value="ECO:0007669"/>
    <property type="project" value="TreeGrafter"/>
</dbReference>
<sequence>MTQPRANDDLHRIIAEIAQEISENAAEIERAADAKKEGLAPGDFGIAVALTGGEIISAGAARTAFPLQSIAKVFALELALCAIGDNVFKRVGREPSGDPFNSIVDLERTCGIPRNPFVNAGALAVVDILVEQLDDKSQAGAVVEFVQHHAGLTSIDLNDEVLASEHEGGDLNRAMMSFMRHHGNLHSSLDEVMEAYVNQCAIMLDCEGLARTGLFLAHTRRNPDDKAADAVATRMRKLLALMMTCGHYDGSGDFALRVGLPAKSGVGGGILAVVPETAAISVWSPNLDQHGNSMLGVRALEMLAHRTGWSVFGPPMIG</sequence>
<proteinExistence type="inferred from homology"/>
<dbReference type="RefSeq" id="WP_088367260.1">
    <property type="nucleotide sequence ID" value="NZ_NBBI01000003.1"/>
</dbReference>
<dbReference type="EMBL" id="NBBI01000003">
    <property type="protein sequence ID" value="OWK30249.1"/>
    <property type="molecule type" value="Genomic_DNA"/>
</dbReference>